<dbReference type="SUPFAM" id="SSF161098">
    <property type="entry name" value="MetI-like"/>
    <property type="match status" value="1"/>
</dbReference>
<dbReference type="Pfam" id="PF00528">
    <property type="entry name" value="BPD_transp_1"/>
    <property type="match status" value="1"/>
</dbReference>
<evidence type="ECO:0000256" key="5">
    <source>
        <dbReference type="ARBA" id="ARBA00022989"/>
    </source>
</evidence>
<dbReference type="GO" id="GO:0055085">
    <property type="term" value="P:transmembrane transport"/>
    <property type="evidence" value="ECO:0007669"/>
    <property type="project" value="InterPro"/>
</dbReference>
<protein>
    <submittedName>
        <fullName evidence="9">Sugar ABC transporter permease</fullName>
    </submittedName>
</protein>
<sequence>MRRFKFKRETLLAYSFLSPVLLFYMIFLMIPVVFSVAISFTDWGGFDFASMKWVGLKNYRAIFSPQSSFLHPILTNTFVFAFGGVAISFIAALIISYLISRMRYEGLWRTLFFMPAVTTVVAIGNVWYYMYNPTNGLINGIITSLGFKSVNFLDDPNHALLSITAVSGWMGIGSAVLLLSAGLKGIPHDYYEAAELEGAGHFSQYTRITFPLLKPTILFVLITSFIGGLQSFTLTMVMAKSGGPGNSTNVGALEMYNQAFSFGNWGVASAMAFVLFVVIFIITMAQLLIFRKGGVESY</sequence>
<evidence type="ECO:0000313" key="9">
    <source>
        <dbReference type="EMBL" id="MBB6672130.1"/>
    </source>
</evidence>
<evidence type="ECO:0000256" key="1">
    <source>
        <dbReference type="ARBA" id="ARBA00004651"/>
    </source>
</evidence>
<organism evidence="9 10">
    <name type="scientific">Cohnella nanjingensis</name>
    <dbReference type="NCBI Taxonomy" id="1387779"/>
    <lineage>
        <taxon>Bacteria</taxon>
        <taxon>Bacillati</taxon>
        <taxon>Bacillota</taxon>
        <taxon>Bacilli</taxon>
        <taxon>Bacillales</taxon>
        <taxon>Paenibacillaceae</taxon>
        <taxon>Cohnella</taxon>
    </lineage>
</organism>
<dbReference type="InterPro" id="IPR035906">
    <property type="entry name" value="MetI-like_sf"/>
</dbReference>
<dbReference type="Proteomes" id="UP000547209">
    <property type="component" value="Unassembled WGS sequence"/>
</dbReference>
<comment type="similarity">
    <text evidence="7">Belongs to the binding-protein-dependent transport system permease family.</text>
</comment>
<evidence type="ECO:0000256" key="6">
    <source>
        <dbReference type="ARBA" id="ARBA00023136"/>
    </source>
</evidence>
<keyword evidence="6 7" id="KW-0472">Membrane</keyword>
<dbReference type="CDD" id="cd06261">
    <property type="entry name" value="TM_PBP2"/>
    <property type="match status" value="1"/>
</dbReference>
<dbReference type="Gene3D" id="1.10.3720.10">
    <property type="entry name" value="MetI-like"/>
    <property type="match status" value="1"/>
</dbReference>
<accession>A0A7X0VFJ4</accession>
<name>A0A7X0VFJ4_9BACL</name>
<evidence type="ECO:0000256" key="3">
    <source>
        <dbReference type="ARBA" id="ARBA00022475"/>
    </source>
</evidence>
<evidence type="ECO:0000256" key="4">
    <source>
        <dbReference type="ARBA" id="ARBA00022692"/>
    </source>
</evidence>
<keyword evidence="5 7" id="KW-1133">Transmembrane helix</keyword>
<proteinExistence type="inferred from homology"/>
<comment type="caution">
    <text evidence="9">The sequence shown here is derived from an EMBL/GenBank/DDBJ whole genome shotgun (WGS) entry which is preliminary data.</text>
</comment>
<dbReference type="PROSITE" id="PS50928">
    <property type="entry name" value="ABC_TM1"/>
    <property type="match status" value="1"/>
</dbReference>
<dbReference type="AlphaFoldDB" id="A0A7X0VFJ4"/>
<gene>
    <name evidence="9" type="ORF">H7C19_15735</name>
</gene>
<evidence type="ECO:0000259" key="8">
    <source>
        <dbReference type="PROSITE" id="PS50928"/>
    </source>
</evidence>
<dbReference type="GO" id="GO:0005886">
    <property type="term" value="C:plasma membrane"/>
    <property type="evidence" value="ECO:0007669"/>
    <property type="project" value="UniProtKB-SubCell"/>
</dbReference>
<reference evidence="9 10" key="1">
    <citation type="submission" date="2020-08" db="EMBL/GenBank/DDBJ databases">
        <title>Cohnella phylogeny.</title>
        <authorList>
            <person name="Dunlap C."/>
        </authorList>
    </citation>
    <scope>NUCLEOTIDE SEQUENCE [LARGE SCALE GENOMIC DNA]</scope>
    <source>
        <strain evidence="9 10">DSM 28246</strain>
    </source>
</reference>
<evidence type="ECO:0000313" key="10">
    <source>
        <dbReference type="Proteomes" id="UP000547209"/>
    </source>
</evidence>
<feature type="transmembrane region" description="Helical" evidence="7">
    <location>
        <begin position="78"/>
        <end position="99"/>
    </location>
</feature>
<keyword evidence="10" id="KW-1185">Reference proteome</keyword>
<feature type="domain" description="ABC transmembrane type-1" evidence="8">
    <location>
        <begin position="74"/>
        <end position="286"/>
    </location>
</feature>
<keyword evidence="3" id="KW-1003">Cell membrane</keyword>
<dbReference type="RefSeq" id="WP_185143610.1">
    <property type="nucleotide sequence ID" value="NZ_JACJVP010000025.1"/>
</dbReference>
<feature type="transmembrane region" description="Helical" evidence="7">
    <location>
        <begin position="12"/>
        <end position="38"/>
    </location>
</feature>
<comment type="subcellular location">
    <subcellularLocation>
        <location evidence="1 7">Cell membrane</location>
        <topology evidence="1 7">Multi-pass membrane protein</topology>
    </subcellularLocation>
</comment>
<dbReference type="PANTHER" id="PTHR30193">
    <property type="entry name" value="ABC TRANSPORTER PERMEASE PROTEIN"/>
    <property type="match status" value="1"/>
</dbReference>
<dbReference type="InterPro" id="IPR000515">
    <property type="entry name" value="MetI-like"/>
</dbReference>
<dbReference type="SUPFAM" id="SSF160964">
    <property type="entry name" value="MalF N-terminal region-like"/>
    <property type="match status" value="1"/>
</dbReference>
<dbReference type="InterPro" id="IPR051393">
    <property type="entry name" value="ABC_transporter_permease"/>
</dbReference>
<dbReference type="EMBL" id="JACJVP010000025">
    <property type="protein sequence ID" value="MBB6672130.1"/>
    <property type="molecule type" value="Genomic_DNA"/>
</dbReference>
<feature type="transmembrane region" description="Helical" evidence="7">
    <location>
        <begin position="217"/>
        <end position="239"/>
    </location>
</feature>
<evidence type="ECO:0000256" key="7">
    <source>
        <dbReference type="RuleBase" id="RU363032"/>
    </source>
</evidence>
<feature type="transmembrane region" description="Helical" evidence="7">
    <location>
        <begin position="265"/>
        <end position="290"/>
    </location>
</feature>
<dbReference type="PANTHER" id="PTHR30193:SF37">
    <property type="entry name" value="INNER MEMBRANE ABC TRANSPORTER PERMEASE PROTEIN YCJO"/>
    <property type="match status" value="1"/>
</dbReference>
<feature type="transmembrane region" description="Helical" evidence="7">
    <location>
        <begin position="159"/>
        <end position="179"/>
    </location>
</feature>
<feature type="transmembrane region" description="Helical" evidence="7">
    <location>
        <begin position="111"/>
        <end position="130"/>
    </location>
</feature>
<keyword evidence="4 7" id="KW-0812">Transmembrane</keyword>
<evidence type="ECO:0000256" key="2">
    <source>
        <dbReference type="ARBA" id="ARBA00022448"/>
    </source>
</evidence>
<keyword evidence="2 7" id="KW-0813">Transport</keyword>